<dbReference type="HOGENOM" id="CLU_015150_2_0_10"/>
<dbReference type="PANTHER" id="PTHR22901:SF0">
    <property type="entry name" value="SIALATE O-ACETYLESTERASE"/>
    <property type="match status" value="1"/>
</dbReference>
<feature type="chain" id="PRO_5003189220" description="Sialate O-acetylesterase domain-containing protein" evidence="2">
    <location>
        <begin position="22"/>
        <end position="663"/>
    </location>
</feature>
<dbReference type="InterPro" id="IPR039329">
    <property type="entry name" value="SIAE"/>
</dbReference>
<reference evidence="4 5" key="2">
    <citation type="journal article" date="2011" name="Stand. Genomic Sci.">
        <title>Complete genome sequence of Paludibacter propionicigenes type strain (WB4).</title>
        <authorList>
            <person name="Gronow S."/>
            <person name="Munk C."/>
            <person name="Lapidus A."/>
            <person name="Nolan M."/>
            <person name="Lucas S."/>
            <person name="Hammon N."/>
            <person name="Deshpande S."/>
            <person name="Cheng J.F."/>
            <person name="Tapia R."/>
            <person name="Han C."/>
            <person name="Goodwin L."/>
            <person name="Pitluck S."/>
            <person name="Liolios K."/>
            <person name="Ivanova N."/>
            <person name="Mavromatis K."/>
            <person name="Mikhailova N."/>
            <person name="Pati A."/>
            <person name="Chen A."/>
            <person name="Palaniappan K."/>
            <person name="Land M."/>
            <person name="Hauser L."/>
            <person name="Chang Y.J."/>
            <person name="Jeffries C.D."/>
            <person name="Brambilla E."/>
            <person name="Rohde M."/>
            <person name="Goker M."/>
            <person name="Detter J.C."/>
            <person name="Woyke T."/>
            <person name="Bristow J."/>
            <person name="Eisen J.A."/>
            <person name="Markowitz V."/>
            <person name="Hugenholtz P."/>
            <person name="Kyrpides N.C."/>
            <person name="Klenk H.P."/>
        </authorList>
    </citation>
    <scope>NUCLEOTIDE SEQUENCE [LARGE SCALE GENOMIC DNA]</scope>
    <source>
        <strain evidence="5">DSM 17365 / JCM 13257 / WB4</strain>
    </source>
</reference>
<evidence type="ECO:0000256" key="1">
    <source>
        <dbReference type="ARBA" id="ARBA00022801"/>
    </source>
</evidence>
<dbReference type="InterPro" id="IPR005181">
    <property type="entry name" value="SASA"/>
</dbReference>
<dbReference type="AlphaFoldDB" id="E4T6U6"/>
<dbReference type="Pfam" id="PF03629">
    <property type="entry name" value="SASA"/>
    <property type="match status" value="2"/>
</dbReference>
<dbReference type="SUPFAM" id="SSF49785">
    <property type="entry name" value="Galactose-binding domain-like"/>
    <property type="match status" value="1"/>
</dbReference>
<dbReference type="InterPro" id="IPR013783">
    <property type="entry name" value="Ig-like_fold"/>
</dbReference>
<dbReference type="STRING" id="694427.Palpr_2304"/>
<protein>
    <recommendedName>
        <fullName evidence="3">Sialate O-acetylesterase domain-containing protein</fullName>
    </recommendedName>
</protein>
<organism evidence="4 5">
    <name type="scientific">Paludibacter propionicigenes (strain DSM 17365 / JCM 13257 / WB4)</name>
    <dbReference type="NCBI Taxonomy" id="694427"/>
    <lineage>
        <taxon>Bacteria</taxon>
        <taxon>Pseudomonadati</taxon>
        <taxon>Bacteroidota</taxon>
        <taxon>Bacteroidia</taxon>
        <taxon>Bacteroidales</taxon>
        <taxon>Paludibacteraceae</taxon>
        <taxon>Paludibacter</taxon>
    </lineage>
</organism>
<evidence type="ECO:0000259" key="3">
    <source>
        <dbReference type="Pfam" id="PF03629"/>
    </source>
</evidence>
<evidence type="ECO:0000313" key="5">
    <source>
        <dbReference type="Proteomes" id="UP000008718"/>
    </source>
</evidence>
<dbReference type="Gene3D" id="3.40.50.1110">
    <property type="entry name" value="SGNH hydrolase"/>
    <property type="match status" value="2"/>
</dbReference>
<dbReference type="RefSeq" id="WP_013445809.1">
    <property type="nucleotide sequence ID" value="NC_014734.1"/>
</dbReference>
<name>E4T6U6_PALPW</name>
<dbReference type="Proteomes" id="UP000008718">
    <property type="component" value="Chromosome"/>
</dbReference>
<dbReference type="SUPFAM" id="SSF52266">
    <property type="entry name" value="SGNH hydrolase"/>
    <property type="match status" value="1"/>
</dbReference>
<feature type="domain" description="Sialate O-acetylesterase" evidence="3">
    <location>
        <begin position="424"/>
        <end position="538"/>
    </location>
</feature>
<dbReference type="InterPro" id="IPR008979">
    <property type="entry name" value="Galactose-bd-like_sf"/>
</dbReference>
<feature type="signal peptide" evidence="2">
    <location>
        <begin position="1"/>
        <end position="21"/>
    </location>
</feature>
<evidence type="ECO:0000256" key="2">
    <source>
        <dbReference type="SAM" id="SignalP"/>
    </source>
</evidence>
<dbReference type="OrthoDB" id="9816001at2"/>
<dbReference type="EMBL" id="CP002345">
    <property type="protein sequence ID" value="ADQ80440.1"/>
    <property type="molecule type" value="Genomic_DNA"/>
</dbReference>
<gene>
    <name evidence="4" type="ordered locus">Palpr_2304</name>
</gene>
<proteinExistence type="predicted"/>
<evidence type="ECO:0000313" key="4">
    <source>
        <dbReference type="EMBL" id="ADQ80440.1"/>
    </source>
</evidence>
<dbReference type="KEGG" id="ppn:Palpr_2304"/>
<reference key="1">
    <citation type="submission" date="2010-11" db="EMBL/GenBank/DDBJ databases">
        <title>The complete genome of Paludibacter propionicigenes DSM 17365.</title>
        <authorList>
            <consortium name="US DOE Joint Genome Institute (JGI-PGF)"/>
            <person name="Lucas S."/>
            <person name="Copeland A."/>
            <person name="Lapidus A."/>
            <person name="Bruce D."/>
            <person name="Goodwin L."/>
            <person name="Pitluck S."/>
            <person name="Kyrpides N."/>
            <person name="Mavromatis K."/>
            <person name="Ivanova N."/>
            <person name="Munk A.C."/>
            <person name="Brettin T."/>
            <person name="Detter J.C."/>
            <person name="Han C."/>
            <person name="Tapia R."/>
            <person name="Land M."/>
            <person name="Hauser L."/>
            <person name="Markowitz V."/>
            <person name="Cheng J.-F."/>
            <person name="Hugenholtz P."/>
            <person name="Woyke T."/>
            <person name="Wu D."/>
            <person name="Gronow S."/>
            <person name="Wellnitz S."/>
            <person name="Brambilla E."/>
            <person name="Klenk H.-P."/>
            <person name="Eisen J.A."/>
        </authorList>
    </citation>
    <scope>NUCLEOTIDE SEQUENCE</scope>
    <source>
        <strain>WB4</strain>
    </source>
</reference>
<accession>E4T6U6</accession>
<dbReference type="PANTHER" id="PTHR22901">
    <property type="entry name" value="SIALATE O-ACETYLESTERASE"/>
    <property type="match status" value="1"/>
</dbReference>
<dbReference type="InterPro" id="IPR036514">
    <property type="entry name" value="SGNH_hydro_sf"/>
</dbReference>
<sequence>MKKHSSYILVFIFIFSFSALAAKIKLPAVFSDNMVLQQKSSVPFWGTANPGKILKITTSWNNKTIQTTVEKDGSWKTEVTTPEYGGPFSIQITDGTKLELRNVMIGEVWLCSGQSNMEMPVDGWGRIMNYEKEIAEANYPDIRLLRVEKSVAFKPTNELVVRNKGWVTCSPKTIPEFSAVAYFFGRNLNQNLHIPIGLIDASWGGTIAEAWTSSGSLRTMPDFISPLVEIDRKSANFKNLTVEFKQDSIKWQALVKEKDRGMSNGKALWAANNTVETDWKPMNVPGFWEETVLPDFDGVVWLRKTIDIPANWGNKSLTLSLDKIDDTDIAYFNGVEIGQTTNYTASRTYSIPSNLVKPGKAVITVRIVDTGGGGGFYGESGLMKLSLSKEESIPLAGAWQYKVGMNLNEIPAAPQTWNDPNQPTVLYNAMISPLVPFTIKGAIWYQGESNADKAYQYRELFPLLIKDWRKQWKSDFPFYFVQLANYMPELPQPAEASWAELREAQFQTLLHLENTGMAVTIDIGEAKDIHPKNKQEVGRRLSLIALAKTYNKNIPFSGPVYDSYRIEKNSIRITFKQAETGLKTKNGEPVKGFAVAGSDHKFHWAEAVIDGNEIVVSCKEVENPVAVRYAWASNPVCNLINGAGLPASPFRTDDWVGITYLKK</sequence>
<dbReference type="eggNOG" id="COG3250">
    <property type="taxonomic scope" value="Bacteria"/>
</dbReference>
<keyword evidence="5" id="KW-1185">Reference proteome</keyword>
<dbReference type="GO" id="GO:0001681">
    <property type="term" value="F:sialate O-acetylesterase activity"/>
    <property type="evidence" value="ECO:0007669"/>
    <property type="project" value="InterPro"/>
</dbReference>
<dbReference type="GO" id="GO:0005975">
    <property type="term" value="P:carbohydrate metabolic process"/>
    <property type="evidence" value="ECO:0007669"/>
    <property type="project" value="TreeGrafter"/>
</dbReference>
<keyword evidence="1" id="KW-0378">Hydrolase</keyword>
<feature type="domain" description="Sialate O-acetylesterase" evidence="3">
    <location>
        <begin position="107"/>
        <end position="215"/>
    </location>
</feature>
<dbReference type="Gene3D" id="2.60.40.10">
    <property type="entry name" value="Immunoglobulins"/>
    <property type="match status" value="1"/>
</dbReference>
<keyword evidence="2" id="KW-0732">Signal</keyword>